<dbReference type="PANTHER" id="PTHR33798:SF5">
    <property type="entry name" value="FLAVIN REDUCTASE LIKE DOMAIN-CONTAINING PROTEIN"/>
    <property type="match status" value="1"/>
</dbReference>
<dbReference type="Pfam" id="PF01613">
    <property type="entry name" value="Flavin_Reduct"/>
    <property type="match status" value="1"/>
</dbReference>
<sequence length="315" mass="35455">MLYRAIIAWPELGSLQGMSHSRSTRWWSMRKQYPRSIAVTSLFHRLNLSSRPSFDFQSAFRLVNPPATSWNIGDGLPKERTEWKENVVSSQRKSWDLIKPENMRDSYRLLTSAIVPRPIALVSTISQDGQPNLAPFSYFSMVSHNPPMVSLSFSLSTRRPKDTRNNILATKEFTVSIISEAFAEAANSTSVESPADTDEWIISGLTKEKSTSVRPPFVQESAVGMECELYSFQDICTRGSEEPTTTVVLGLIKHVHVSESVLDEDGMTVDPAKLRAIARLGGVTYARVLEGFDLPRMSWKAIRDQYPQLPRNGRL</sequence>
<comment type="similarity">
    <text evidence="4">Belongs to the flavoredoxin family.</text>
</comment>
<accession>A0A8H4QZD2</accession>
<evidence type="ECO:0000256" key="2">
    <source>
        <dbReference type="ARBA" id="ARBA00022630"/>
    </source>
</evidence>
<dbReference type="PANTHER" id="PTHR33798">
    <property type="entry name" value="FLAVOPROTEIN OXYGENASE"/>
    <property type="match status" value="1"/>
</dbReference>
<dbReference type="EMBL" id="JAACJL010000015">
    <property type="protein sequence ID" value="KAF4620434.1"/>
    <property type="molecule type" value="Genomic_DNA"/>
</dbReference>
<dbReference type="Proteomes" id="UP000521872">
    <property type="component" value="Unassembled WGS sequence"/>
</dbReference>
<keyword evidence="3" id="KW-0288">FMN</keyword>
<dbReference type="SUPFAM" id="SSF50475">
    <property type="entry name" value="FMN-binding split barrel"/>
    <property type="match status" value="1"/>
</dbReference>
<evidence type="ECO:0000256" key="3">
    <source>
        <dbReference type="ARBA" id="ARBA00022643"/>
    </source>
</evidence>
<comment type="cofactor">
    <cofactor evidence="1">
        <name>FMN</name>
        <dbReference type="ChEBI" id="CHEBI:58210"/>
    </cofactor>
</comment>
<dbReference type="GO" id="GO:0010181">
    <property type="term" value="F:FMN binding"/>
    <property type="evidence" value="ECO:0007669"/>
    <property type="project" value="InterPro"/>
</dbReference>
<evidence type="ECO:0000259" key="5">
    <source>
        <dbReference type="SMART" id="SM00903"/>
    </source>
</evidence>
<comment type="caution">
    <text evidence="6">The sequence shown here is derived from an EMBL/GenBank/DDBJ whole genome shotgun (WGS) entry which is preliminary data.</text>
</comment>
<feature type="domain" description="Flavin reductase like" evidence="5">
    <location>
        <begin position="112"/>
        <end position="270"/>
    </location>
</feature>
<dbReference type="InterPro" id="IPR002563">
    <property type="entry name" value="Flavin_Rdtase-like_dom"/>
</dbReference>
<reference evidence="6 7" key="1">
    <citation type="submission" date="2019-12" db="EMBL/GenBank/DDBJ databases">
        <authorList>
            <person name="Floudas D."/>
            <person name="Bentzer J."/>
            <person name="Ahren D."/>
            <person name="Johansson T."/>
            <person name="Persson P."/>
            <person name="Tunlid A."/>
        </authorList>
    </citation>
    <scope>NUCLEOTIDE SEQUENCE [LARGE SCALE GENOMIC DNA]</scope>
    <source>
        <strain evidence="6 7">CBS 102.39</strain>
    </source>
</reference>
<evidence type="ECO:0000313" key="7">
    <source>
        <dbReference type="Proteomes" id="UP000521872"/>
    </source>
</evidence>
<dbReference type="AlphaFoldDB" id="A0A8H4QZD2"/>
<evidence type="ECO:0000256" key="4">
    <source>
        <dbReference type="ARBA" id="ARBA00038054"/>
    </source>
</evidence>
<organism evidence="6 7">
    <name type="scientific">Agrocybe pediades</name>
    <dbReference type="NCBI Taxonomy" id="84607"/>
    <lineage>
        <taxon>Eukaryota</taxon>
        <taxon>Fungi</taxon>
        <taxon>Dikarya</taxon>
        <taxon>Basidiomycota</taxon>
        <taxon>Agaricomycotina</taxon>
        <taxon>Agaricomycetes</taxon>
        <taxon>Agaricomycetidae</taxon>
        <taxon>Agaricales</taxon>
        <taxon>Agaricineae</taxon>
        <taxon>Strophariaceae</taxon>
        <taxon>Agrocybe</taxon>
    </lineage>
</organism>
<protein>
    <recommendedName>
        <fullName evidence="5">Flavin reductase like domain-containing protein</fullName>
    </recommendedName>
</protein>
<gene>
    <name evidence="6" type="ORF">D9613_000746</name>
</gene>
<evidence type="ECO:0000313" key="6">
    <source>
        <dbReference type="EMBL" id="KAF4620434.1"/>
    </source>
</evidence>
<proteinExistence type="inferred from homology"/>
<name>A0A8H4QZD2_9AGAR</name>
<keyword evidence="7" id="KW-1185">Reference proteome</keyword>
<dbReference type="InterPro" id="IPR012349">
    <property type="entry name" value="Split_barrel_FMN-bd"/>
</dbReference>
<keyword evidence="2" id="KW-0285">Flavoprotein</keyword>
<dbReference type="Gene3D" id="2.30.110.10">
    <property type="entry name" value="Electron Transport, Fmn-binding Protein, Chain A"/>
    <property type="match status" value="1"/>
</dbReference>
<evidence type="ECO:0000256" key="1">
    <source>
        <dbReference type="ARBA" id="ARBA00001917"/>
    </source>
</evidence>
<dbReference type="SMART" id="SM00903">
    <property type="entry name" value="Flavin_Reduct"/>
    <property type="match status" value="1"/>
</dbReference>